<dbReference type="PANTHER" id="PTHR32166">
    <property type="entry name" value="OSJNBA0013A04.12 PROTEIN"/>
    <property type="match status" value="1"/>
</dbReference>
<evidence type="ECO:0000313" key="4">
    <source>
        <dbReference type="Proteomes" id="UP001472677"/>
    </source>
</evidence>
<dbReference type="InterPro" id="IPR058269">
    <property type="entry name" value="DUF7963"/>
</dbReference>
<sequence length="788" mass="87973">MASTVSLPPTEPSSPSTEDPAAKSVKKRYEGLVTVRTKATNGKGAWYWAHLEPILVRDPDSSLPKAVKLKCSLCNVVFSASNPSRTASEHLKRGACLNFSSGLRPGPSLSPLPISSLTSPSSVSYHRNHRKRSPAAAAAAAAISVLQNQVSNNGDDDINNNSNSLAIVESTRFLGYSSHSNNNNAGLTQHHLVISGGKEDLCASAMLEDSVKKLKSPKISPGPALSKDQIDSAVNLLAEWFYESCGSVSFSSLEHPKFQAFLNQVGMPAISRRDLLGARLDNKFRQAKSESEARIMDAMFFQVASDGWKSKSCCCSSYTSTSSTTSSGCVEENFVNFSVNLPSGSSLYQKAVFTGEPITSKHVEEVLWETVMGISGSDVQKCVGIVSDHKVKALRNLEIQNHWMVNLSCQFQGFISLIKDFSKELPLFMTVSESSLKIASFVNNNLQIRSRIQKYRVQELECAGLIRVPLNKCHCSSNIAHVFAMMEDILRCSQVLQMVVLDDSYKGVCIEDPIAREVAGIVQNEGFWNDLGAVYALVKLIKGMAHEIEMERPLIGQCLPLWEELRVKVKEWCIKFNVTEAPVEKIVEKRFRKNYHPAWSTAFILDPLYLIRDTSGKYLPSFKFLTHEQEKDVNELVIRLVTKEEAHVALMELMKWRSEGLEPLYAQAVQVKQRDSVTGKMKIANRQSSRLVWETCLSEYKSLGKVAVRLIFLHATSSGFKHNWPLMKWICVHRHSRIGLERAQKMIFIAAHSRFGRRDFSNEEEKDADRFMLGREDDIFNEVFADAP</sequence>
<feature type="region of interest" description="Disordered" evidence="1">
    <location>
        <begin position="1"/>
        <end position="26"/>
    </location>
</feature>
<name>A0ABR2CP98_9ROSI</name>
<dbReference type="InterPro" id="IPR012337">
    <property type="entry name" value="RNaseH-like_sf"/>
</dbReference>
<dbReference type="Pfam" id="PF25908">
    <property type="entry name" value="DUF7963"/>
    <property type="match status" value="1"/>
</dbReference>
<protein>
    <recommendedName>
        <fullName evidence="2">DUF7963 domain-containing protein</fullName>
    </recommendedName>
</protein>
<feature type="domain" description="DUF7963" evidence="2">
    <location>
        <begin position="17"/>
        <end position="100"/>
    </location>
</feature>
<proteinExistence type="predicted"/>
<dbReference type="Proteomes" id="UP001472677">
    <property type="component" value="Unassembled WGS sequence"/>
</dbReference>
<accession>A0ABR2CP98</accession>
<gene>
    <name evidence="3" type="ORF">V6N12_005258</name>
</gene>
<feature type="compositionally biased region" description="Low complexity" evidence="1">
    <location>
        <begin position="110"/>
        <end position="124"/>
    </location>
</feature>
<feature type="region of interest" description="Disordered" evidence="1">
    <location>
        <begin position="110"/>
        <end position="131"/>
    </location>
</feature>
<keyword evidence="4" id="KW-1185">Reference proteome</keyword>
<reference evidence="3 4" key="1">
    <citation type="journal article" date="2024" name="G3 (Bethesda)">
        <title>Genome assembly of Hibiscus sabdariffa L. provides insights into metabolisms of medicinal natural products.</title>
        <authorList>
            <person name="Kim T."/>
        </authorList>
    </citation>
    <scope>NUCLEOTIDE SEQUENCE [LARGE SCALE GENOMIC DNA]</scope>
    <source>
        <strain evidence="3">TK-2024</strain>
        <tissue evidence="3">Old leaves</tissue>
    </source>
</reference>
<evidence type="ECO:0000259" key="2">
    <source>
        <dbReference type="Pfam" id="PF25908"/>
    </source>
</evidence>
<evidence type="ECO:0000313" key="3">
    <source>
        <dbReference type="EMBL" id="KAK8521349.1"/>
    </source>
</evidence>
<comment type="caution">
    <text evidence="3">The sequence shown here is derived from an EMBL/GenBank/DDBJ whole genome shotgun (WGS) entry which is preliminary data.</text>
</comment>
<evidence type="ECO:0000256" key="1">
    <source>
        <dbReference type="SAM" id="MobiDB-lite"/>
    </source>
</evidence>
<dbReference type="PANTHER" id="PTHR32166:SF115">
    <property type="entry name" value="DUF659 DOMAIN-CONTAINING PROTEIN"/>
    <property type="match status" value="1"/>
</dbReference>
<dbReference type="EMBL" id="JBBPBM010000048">
    <property type="protein sequence ID" value="KAK8521349.1"/>
    <property type="molecule type" value="Genomic_DNA"/>
</dbReference>
<feature type="compositionally biased region" description="Low complexity" evidence="1">
    <location>
        <begin position="1"/>
        <end position="19"/>
    </location>
</feature>
<dbReference type="SUPFAM" id="SSF53098">
    <property type="entry name" value="Ribonuclease H-like"/>
    <property type="match status" value="1"/>
</dbReference>
<organism evidence="3 4">
    <name type="scientific">Hibiscus sabdariffa</name>
    <name type="common">roselle</name>
    <dbReference type="NCBI Taxonomy" id="183260"/>
    <lineage>
        <taxon>Eukaryota</taxon>
        <taxon>Viridiplantae</taxon>
        <taxon>Streptophyta</taxon>
        <taxon>Embryophyta</taxon>
        <taxon>Tracheophyta</taxon>
        <taxon>Spermatophyta</taxon>
        <taxon>Magnoliopsida</taxon>
        <taxon>eudicotyledons</taxon>
        <taxon>Gunneridae</taxon>
        <taxon>Pentapetalae</taxon>
        <taxon>rosids</taxon>
        <taxon>malvids</taxon>
        <taxon>Malvales</taxon>
        <taxon>Malvaceae</taxon>
        <taxon>Malvoideae</taxon>
        <taxon>Hibiscus</taxon>
    </lineage>
</organism>